<proteinExistence type="predicted"/>
<evidence type="ECO:0000256" key="1">
    <source>
        <dbReference type="SAM" id="Phobius"/>
    </source>
</evidence>
<dbReference type="Proteomes" id="UP001221597">
    <property type="component" value="Chromosome"/>
</dbReference>
<keyword evidence="1" id="KW-1133">Transmembrane helix</keyword>
<reference evidence="2 3" key="1">
    <citation type="submission" date="2023-04" db="EMBL/GenBank/DDBJ databases">
        <title>Genome sequence of Halobacillus naozhouensis KACC 21980.</title>
        <authorList>
            <person name="Kim S."/>
            <person name="Heo J."/>
            <person name="Kwon S.-W."/>
        </authorList>
    </citation>
    <scope>NUCLEOTIDE SEQUENCE [LARGE SCALE GENOMIC DNA]</scope>
    <source>
        <strain evidence="2 3">KCTC 13234</strain>
    </source>
</reference>
<feature type="transmembrane region" description="Helical" evidence="1">
    <location>
        <begin position="7"/>
        <end position="25"/>
    </location>
</feature>
<sequence length="71" mass="8237">MKKYKIHIWIGFILIILFMYADALLNGSTYSDTIWNHLTKAGIFLGASIIYIPPIIGKFRKKREVNSIELH</sequence>
<evidence type="ECO:0000313" key="2">
    <source>
        <dbReference type="EMBL" id="WFT73601.1"/>
    </source>
</evidence>
<organism evidence="2 3">
    <name type="scientific">Halobacillus naozhouensis</name>
    <dbReference type="NCBI Taxonomy" id="554880"/>
    <lineage>
        <taxon>Bacteria</taxon>
        <taxon>Bacillati</taxon>
        <taxon>Bacillota</taxon>
        <taxon>Bacilli</taxon>
        <taxon>Bacillales</taxon>
        <taxon>Bacillaceae</taxon>
        <taxon>Halobacillus</taxon>
    </lineage>
</organism>
<keyword evidence="3" id="KW-1185">Reference proteome</keyword>
<keyword evidence="1" id="KW-0812">Transmembrane</keyword>
<gene>
    <name evidence="2" type="ORF">P9989_14625</name>
</gene>
<protein>
    <submittedName>
        <fullName evidence="2">Uncharacterized protein</fullName>
    </submittedName>
</protein>
<feature type="transmembrane region" description="Helical" evidence="1">
    <location>
        <begin position="37"/>
        <end position="56"/>
    </location>
</feature>
<evidence type="ECO:0000313" key="3">
    <source>
        <dbReference type="Proteomes" id="UP001221597"/>
    </source>
</evidence>
<accession>A0ABY8IXW2</accession>
<dbReference type="EMBL" id="CP121671">
    <property type="protein sequence ID" value="WFT73601.1"/>
    <property type="molecule type" value="Genomic_DNA"/>
</dbReference>
<dbReference type="RefSeq" id="WP_283075609.1">
    <property type="nucleotide sequence ID" value="NZ_CP121671.1"/>
</dbReference>
<keyword evidence="1" id="KW-0472">Membrane</keyword>
<name>A0ABY8IXW2_9BACI</name>